<protein>
    <submittedName>
        <fullName evidence="6">E3 SUMO-protein ligase EGR2</fullName>
    </submittedName>
</protein>
<evidence type="ECO:0000256" key="3">
    <source>
        <dbReference type="ARBA" id="ARBA00022833"/>
    </source>
</evidence>
<keyword evidence="2 4" id="KW-0863">Zinc-finger</keyword>
<dbReference type="PROSITE" id="PS00028">
    <property type="entry name" value="ZINC_FINGER_C2H2_1"/>
    <property type="match status" value="1"/>
</dbReference>
<sequence length="130" mass="15521">MCEERGGREEGRREKVEKVYMVLHQFLEPQNSQDLTYVQCSYCSEHFSNYSKELTQHCKSCPEMVRPDISHSFICCVTGCLYHTSRGDHMTRHIRSHTGEKPYKCIYCHQHFRRLESRESHVNRVHRINT</sequence>
<dbReference type="EMBL" id="HBUF01568463">
    <property type="protein sequence ID" value="CAG6765540.1"/>
    <property type="molecule type" value="Transcribed_RNA"/>
</dbReference>
<dbReference type="InterPro" id="IPR013087">
    <property type="entry name" value="Znf_C2H2_type"/>
</dbReference>
<dbReference type="AlphaFoldDB" id="A0A8D9AHX7"/>
<evidence type="ECO:0000256" key="4">
    <source>
        <dbReference type="PROSITE-ProRule" id="PRU00042"/>
    </source>
</evidence>
<reference evidence="6" key="1">
    <citation type="submission" date="2021-05" db="EMBL/GenBank/DDBJ databases">
        <authorList>
            <person name="Alioto T."/>
            <person name="Alioto T."/>
            <person name="Gomez Garrido J."/>
        </authorList>
    </citation>
    <scope>NUCLEOTIDE SEQUENCE</scope>
</reference>
<dbReference type="SMART" id="SM00355">
    <property type="entry name" value="ZnF_C2H2"/>
    <property type="match status" value="2"/>
</dbReference>
<evidence type="ECO:0000313" key="6">
    <source>
        <dbReference type="EMBL" id="CAG6765541.1"/>
    </source>
</evidence>
<feature type="domain" description="C2H2-type" evidence="5">
    <location>
        <begin position="73"/>
        <end position="102"/>
    </location>
</feature>
<keyword evidence="6" id="KW-0436">Ligase</keyword>
<dbReference type="PROSITE" id="PS50157">
    <property type="entry name" value="ZINC_FINGER_C2H2_2"/>
    <property type="match status" value="1"/>
</dbReference>
<dbReference type="EMBL" id="HBUF01568464">
    <property type="protein sequence ID" value="CAG6765541.1"/>
    <property type="molecule type" value="Transcribed_RNA"/>
</dbReference>
<evidence type="ECO:0000256" key="2">
    <source>
        <dbReference type="ARBA" id="ARBA00022771"/>
    </source>
</evidence>
<proteinExistence type="predicted"/>
<dbReference type="FunFam" id="3.30.160.60:FF:002343">
    <property type="entry name" value="Zinc finger protein 33A"/>
    <property type="match status" value="1"/>
</dbReference>
<keyword evidence="1" id="KW-0479">Metal-binding</keyword>
<organism evidence="6">
    <name type="scientific">Cacopsylla melanoneura</name>
    <dbReference type="NCBI Taxonomy" id="428564"/>
    <lineage>
        <taxon>Eukaryota</taxon>
        <taxon>Metazoa</taxon>
        <taxon>Ecdysozoa</taxon>
        <taxon>Arthropoda</taxon>
        <taxon>Hexapoda</taxon>
        <taxon>Insecta</taxon>
        <taxon>Pterygota</taxon>
        <taxon>Neoptera</taxon>
        <taxon>Paraneoptera</taxon>
        <taxon>Hemiptera</taxon>
        <taxon>Sternorrhyncha</taxon>
        <taxon>Psylloidea</taxon>
        <taxon>Psyllidae</taxon>
        <taxon>Psyllinae</taxon>
        <taxon>Cacopsylla</taxon>
    </lineage>
</organism>
<evidence type="ECO:0000259" key="5">
    <source>
        <dbReference type="PROSITE" id="PS50157"/>
    </source>
</evidence>
<dbReference type="SUPFAM" id="SSF57667">
    <property type="entry name" value="beta-beta-alpha zinc fingers"/>
    <property type="match status" value="1"/>
</dbReference>
<name>A0A8D9AHX7_9HEMI</name>
<evidence type="ECO:0000256" key="1">
    <source>
        <dbReference type="ARBA" id="ARBA00022723"/>
    </source>
</evidence>
<dbReference type="GO" id="GO:0006355">
    <property type="term" value="P:regulation of DNA-templated transcription"/>
    <property type="evidence" value="ECO:0007669"/>
    <property type="project" value="UniProtKB-ARBA"/>
</dbReference>
<dbReference type="Gene3D" id="3.30.160.60">
    <property type="entry name" value="Classic Zinc Finger"/>
    <property type="match status" value="2"/>
</dbReference>
<keyword evidence="3" id="KW-0862">Zinc</keyword>
<accession>A0A8D9AHX7</accession>
<dbReference type="InterPro" id="IPR036236">
    <property type="entry name" value="Znf_C2H2_sf"/>
</dbReference>
<dbReference type="GO" id="GO:0016874">
    <property type="term" value="F:ligase activity"/>
    <property type="evidence" value="ECO:0007669"/>
    <property type="project" value="UniProtKB-KW"/>
</dbReference>
<dbReference type="GO" id="GO:0008270">
    <property type="term" value="F:zinc ion binding"/>
    <property type="evidence" value="ECO:0007669"/>
    <property type="project" value="UniProtKB-KW"/>
</dbReference>